<keyword evidence="7" id="KW-1185">Reference proteome</keyword>
<dbReference type="GO" id="GO:0005524">
    <property type="term" value="F:ATP binding"/>
    <property type="evidence" value="ECO:0007669"/>
    <property type="project" value="InterPro"/>
</dbReference>
<dbReference type="Gene3D" id="3.30.160.20">
    <property type="match status" value="2"/>
</dbReference>
<proteinExistence type="predicted"/>
<protein>
    <recommendedName>
        <fullName evidence="8">RNA helicase</fullName>
    </recommendedName>
</protein>
<dbReference type="Pfam" id="PF00271">
    <property type="entry name" value="Helicase_C"/>
    <property type="match status" value="1"/>
</dbReference>
<dbReference type="EMBL" id="AJWJ01000746">
    <property type="protein sequence ID" value="KAF2069109.1"/>
    <property type="molecule type" value="Genomic_DNA"/>
</dbReference>
<gene>
    <name evidence="6" type="ORF">CYY_009573</name>
</gene>
<dbReference type="PROSITE" id="PS51194">
    <property type="entry name" value="HELICASE_CTER"/>
    <property type="match status" value="1"/>
</dbReference>
<evidence type="ECO:0000256" key="1">
    <source>
        <dbReference type="PROSITE-ProRule" id="PRU00266"/>
    </source>
</evidence>
<dbReference type="GO" id="GO:0003723">
    <property type="term" value="F:RNA binding"/>
    <property type="evidence" value="ECO:0007669"/>
    <property type="project" value="UniProtKB-UniRule"/>
</dbReference>
<dbReference type="InterPro" id="IPR014001">
    <property type="entry name" value="Helicase_ATP-bd"/>
</dbReference>
<name>A0A8J4PM74_9MYCE</name>
<dbReference type="SMART" id="SM00487">
    <property type="entry name" value="DEXDc"/>
    <property type="match status" value="1"/>
</dbReference>
<feature type="domain" description="Helicase C-terminal" evidence="5">
    <location>
        <begin position="612"/>
        <end position="777"/>
    </location>
</feature>
<evidence type="ECO:0000313" key="6">
    <source>
        <dbReference type="EMBL" id="KAF2069109.1"/>
    </source>
</evidence>
<dbReference type="Gene3D" id="3.40.50.300">
    <property type="entry name" value="P-loop containing nucleotide triphosphate hydrolases"/>
    <property type="match status" value="2"/>
</dbReference>
<dbReference type="InterPro" id="IPR006935">
    <property type="entry name" value="Helicase/UvrB_N"/>
</dbReference>
<accession>A0A8J4PM74</accession>
<evidence type="ECO:0008006" key="8">
    <source>
        <dbReference type="Google" id="ProtNLM"/>
    </source>
</evidence>
<dbReference type="GO" id="GO:0003677">
    <property type="term" value="F:DNA binding"/>
    <property type="evidence" value="ECO:0007669"/>
    <property type="project" value="InterPro"/>
</dbReference>
<dbReference type="InterPro" id="IPR027417">
    <property type="entry name" value="P-loop_NTPase"/>
</dbReference>
<keyword evidence="1" id="KW-0694">RNA-binding</keyword>
<dbReference type="PROSITE" id="PS50137">
    <property type="entry name" value="DS_RBD"/>
    <property type="match status" value="2"/>
</dbReference>
<dbReference type="InterPro" id="IPR051363">
    <property type="entry name" value="RLR_Helicase"/>
</dbReference>
<feature type="region of interest" description="Disordered" evidence="2">
    <location>
        <begin position="72"/>
        <end position="115"/>
    </location>
</feature>
<evidence type="ECO:0000259" key="3">
    <source>
        <dbReference type="PROSITE" id="PS50137"/>
    </source>
</evidence>
<dbReference type="CDD" id="cd00048">
    <property type="entry name" value="DSRM_SF"/>
    <property type="match status" value="2"/>
</dbReference>
<feature type="domain" description="Helicase ATP-binding" evidence="4">
    <location>
        <begin position="295"/>
        <end position="461"/>
    </location>
</feature>
<dbReference type="Pfam" id="PF04851">
    <property type="entry name" value="ResIII"/>
    <property type="match status" value="1"/>
</dbReference>
<organism evidence="6 7">
    <name type="scientific">Polysphondylium violaceum</name>
    <dbReference type="NCBI Taxonomy" id="133409"/>
    <lineage>
        <taxon>Eukaryota</taxon>
        <taxon>Amoebozoa</taxon>
        <taxon>Evosea</taxon>
        <taxon>Eumycetozoa</taxon>
        <taxon>Dictyostelia</taxon>
        <taxon>Dictyosteliales</taxon>
        <taxon>Dictyosteliaceae</taxon>
        <taxon>Polysphondylium</taxon>
    </lineage>
</organism>
<dbReference type="SMART" id="SM00490">
    <property type="entry name" value="HELICc"/>
    <property type="match status" value="1"/>
</dbReference>
<dbReference type="InterPro" id="IPR014720">
    <property type="entry name" value="dsRBD_dom"/>
</dbReference>
<comment type="caution">
    <text evidence="6">The sequence shown here is derived from an EMBL/GenBank/DDBJ whole genome shotgun (WGS) entry which is preliminary data.</text>
</comment>
<dbReference type="InterPro" id="IPR001650">
    <property type="entry name" value="Helicase_C-like"/>
</dbReference>
<dbReference type="PROSITE" id="PS51192">
    <property type="entry name" value="HELICASE_ATP_BIND_1"/>
    <property type="match status" value="1"/>
</dbReference>
<dbReference type="Pfam" id="PF00035">
    <property type="entry name" value="dsrm"/>
    <property type="match status" value="1"/>
</dbReference>
<evidence type="ECO:0000313" key="7">
    <source>
        <dbReference type="Proteomes" id="UP000695562"/>
    </source>
</evidence>
<dbReference type="GO" id="GO:0005737">
    <property type="term" value="C:cytoplasm"/>
    <property type="evidence" value="ECO:0007669"/>
    <property type="project" value="TreeGrafter"/>
</dbReference>
<dbReference type="GO" id="GO:0016787">
    <property type="term" value="F:hydrolase activity"/>
    <property type="evidence" value="ECO:0007669"/>
    <property type="project" value="InterPro"/>
</dbReference>
<dbReference type="SMART" id="SM00358">
    <property type="entry name" value="DSRM"/>
    <property type="match status" value="2"/>
</dbReference>
<reference evidence="6" key="1">
    <citation type="submission" date="2020-01" db="EMBL/GenBank/DDBJ databases">
        <title>Development of genomics and gene disruption for Polysphondylium violaceum indicates a role for the polyketide synthase stlB in stalk morphogenesis.</title>
        <authorList>
            <person name="Narita B."/>
            <person name="Kawabe Y."/>
            <person name="Kin K."/>
            <person name="Saito T."/>
            <person name="Gibbs R."/>
            <person name="Kuspa A."/>
            <person name="Muzny D."/>
            <person name="Queller D."/>
            <person name="Richards S."/>
            <person name="Strassman J."/>
            <person name="Sucgang R."/>
            <person name="Worley K."/>
            <person name="Schaap P."/>
        </authorList>
    </citation>
    <scope>NUCLEOTIDE SEQUENCE</scope>
    <source>
        <strain evidence="6">QSvi11</strain>
    </source>
</reference>
<evidence type="ECO:0000259" key="5">
    <source>
        <dbReference type="PROSITE" id="PS51194"/>
    </source>
</evidence>
<evidence type="ECO:0000256" key="2">
    <source>
        <dbReference type="SAM" id="MobiDB-lite"/>
    </source>
</evidence>
<dbReference type="OrthoDB" id="416741at2759"/>
<dbReference type="SUPFAM" id="SSF54768">
    <property type="entry name" value="dsRNA-binding domain-like"/>
    <property type="match status" value="2"/>
</dbReference>
<sequence length="883" mass="98503">MNYKGLLQEYLVKQKSPNPKYTTIERGLDHCKEFQSTVHIGNQSFQSNWCLSKKDAEKNCAEAALAHFNIVKKPSSSSSSSSPVSPNSHTKTPYSRPDGLHSGGGSGGSNLTSLLSSTMKKSNGANVNIRDSNGSVSHYQTTTLLNSSTTTYDYDHQHNDTSFSPSSSPTSSIGGFSSLGPTISSQETTMLTFINELSKLKIQDPNNEPSQQSEPLSPSQMNDIMGLLKVNPHSALPMLEKLLNDFSGYISNIKESVPKFNYQESINTPVKCIDDDPAFIPDMSYNTPRDYQIEMYNKSMKENIICCLPTGLGKTMISCMTIKRMKELNPKKRILFLTDRIPLVLQQSQVIKNETGLRTIAIHGDNFKSEMLSQEYDVMVVISALLNNLIFSKKVDLNTFSLIVIDEAHHIVKSHPFAVILKQYYKHMKQEMRPKILGLTASPAGKSDFLNTLISLKLISDISHCKLVHADERMLQPFLNNKNIEIIDIETNSIEELTLKYIKDTLSLFNIPTSSDNSLDYLCNNGDQSLSSSTNSTSSNIRSTEEAKSFILKVAERLINYRDFGIRESIKSTKQLICEELVNLQDGPIKAMLVKLWSMVPDTEESAQNISKLDKALDILKNFKARQGSDFRCILFVKTREMANLLNELLIDFSSKSLEYSFIKPALVIGHGVGGDGMSVNKQKINIEKFRTGECNIIVATSVVEEGFDVPSCNLVIRFDPPTTVTAMIQSRGRLREKDSHFIAIIKKNVENSGKYDLFKMQELYLRDTLLFLTNPNCPLPATAEIAPVVGNSIAAVQEIVQKLQSTFPSRAVEVDWAFTQIAGDAHNPTFQCKATVLAVRPKTNERITIQHIDTGSSKQDSKERAANKLLTSNHLLHLIRDF</sequence>
<dbReference type="SUPFAM" id="SSF52540">
    <property type="entry name" value="P-loop containing nucleoside triphosphate hydrolases"/>
    <property type="match status" value="1"/>
</dbReference>
<dbReference type="PANTHER" id="PTHR14074">
    <property type="entry name" value="HELICASE WITH DEATH DOMAIN-RELATED"/>
    <property type="match status" value="1"/>
</dbReference>
<evidence type="ECO:0000259" key="4">
    <source>
        <dbReference type="PROSITE" id="PS51192"/>
    </source>
</evidence>
<feature type="compositionally biased region" description="Low complexity" evidence="2">
    <location>
        <begin position="161"/>
        <end position="178"/>
    </location>
</feature>
<feature type="domain" description="DRBM" evidence="3">
    <location>
        <begin position="2"/>
        <end position="70"/>
    </location>
</feature>
<feature type="compositionally biased region" description="Low complexity" evidence="2">
    <location>
        <begin position="74"/>
        <end position="88"/>
    </location>
</feature>
<dbReference type="Proteomes" id="UP000695562">
    <property type="component" value="Unassembled WGS sequence"/>
</dbReference>
<dbReference type="AlphaFoldDB" id="A0A8J4PM74"/>
<feature type="domain" description="DRBM" evidence="3">
    <location>
        <begin position="792"/>
        <end position="871"/>
    </location>
</feature>
<dbReference type="PANTHER" id="PTHR14074:SF16">
    <property type="entry name" value="ANTIVIRAL INNATE IMMUNE RESPONSE RECEPTOR RIG-I"/>
    <property type="match status" value="1"/>
</dbReference>
<feature type="region of interest" description="Disordered" evidence="2">
    <location>
        <begin position="156"/>
        <end position="181"/>
    </location>
</feature>